<feature type="binding site" evidence="6">
    <location>
        <position position="174"/>
    </location>
    <ligand>
        <name>substrate</name>
    </ligand>
</feature>
<comment type="subunit">
    <text evidence="6">Monomer.</text>
</comment>
<reference evidence="9 12" key="1">
    <citation type="journal article" date="2015" name="Int. J. Syst. Evol. Microbiol.">
        <title>Exiguobacterium enclense sp. nov., isolated from sediment.</title>
        <authorList>
            <person name="Dastager S.G."/>
            <person name="Mawlankar R."/>
            <person name="Sonalkar V.V."/>
            <person name="Thorat M.N."/>
            <person name="Mual P."/>
            <person name="Verma A."/>
            <person name="Krishnamurthi S."/>
            <person name="Tang S.K."/>
            <person name="Li W.J."/>
        </authorList>
    </citation>
    <scope>NUCLEOTIDE SEQUENCE [LARGE SCALE GENOMIC DNA]</scope>
    <source>
        <strain evidence="9 12">NIO-1109</strain>
    </source>
</reference>
<comment type="similarity">
    <text evidence="6">Belongs to the peptidase M24A family. Methionine aminopeptidase type 1 subfamily.</text>
</comment>
<dbReference type="Proteomes" id="UP001387110">
    <property type="component" value="Unassembled WGS sequence"/>
</dbReference>
<feature type="binding site" evidence="6">
    <location>
        <position position="201"/>
    </location>
    <ligand>
        <name>a divalent metal cation</name>
        <dbReference type="ChEBI" id="CHEBI:60240"/>
        <label>2</label>
        <note>catalytic</note>
    </ligand>
</feature>
<comment type="function">
    <text evidence="1 6">Removes the N-terminal methionine from nascent proteins. The N-terminal methionine is often cleaved when the second residue in the primary sequence is small and uncharged (Met-Ala-, Cys, Gly, Pro, Ser, Thr, or Val). Requires deformylation of the N(alpha)-formylated initiator methionine before it can be hydrolyzed.</text>
</comment>
<keyword evidence="14" id="KW-1185">Reference proteome</keyword>
<dbReference type="HAMAP" id="MF_01974">
    <property type="entry name" value="MetAP_1"/>
    <property type="match status" value="1"/>
</dbReference>
<evidence type="ECO:0000313" key="14">
    <source>
        <dbReference type="Proteomes" id="UP001387110"/>
    </source>
</evidence>
<evidence type="ECO:0000313" key="9">
    <source>
        <dbReference type="EMBL" id="KSU48195.1"/>
    </source>
</evidence>
<protein>
    <recommendedName>
        <fullName evidence="6 7">Methionine aminopeptidase</fullName>
        <shortName evidence="6">MAP</shortName>
        <shortName evidence="6">MetAP</shortName>
        <ecNumber evidence="6 7">3.4.11.18</ecNumber>
    </recommendedName>
    <alternativeName>
        <fullName evidence="6">Peptidase M</fullName>
    </alternativeName>
</protein>
<sequence>MKVLDYDYEALREIGRIVAMARDEMADAVKPGITTKELDDIGARILKEQGAESAPIVMYDFPGATCISVNDIAAHGIPGKYVIQEGDIVNVDVSAVKNGYYSDTGKTVIAGEAKRPEDVRLVEVSLTALEKGLEKVKAGTKVNQIGKAIYAETRKSGFTVIRNLAGHGLGKTLHGEPESISNYFNREENDLLKEGQVIAVETFISTGDEFCIEDERDGWTLYTPNRSLVSQFEHTVVVLKDGYEILTKVEGKESF</sequence>
<dbReference type="CDD" id="cd01086">
    <property type="entry name" value="MetAP1"/>
    <property type="match status" value="1"/>
</dbReference>
<dbReference type="Proteomes" id="UP000053797">
    <property type="component" value="Unassembled WGS sequence"/>
</dbReference>
<evidence type="ECO:0000256" key="5">
    <source>
        <dbReference type="ARBA" id="ARBA00022801"/>
    </source>
</evidence>
<comment type="caution">
    <text evidence="9">The sequence shown here is derived from an EMBL/GenBank/DDBJ whole genome shotgun (WGS) entry which is preliminary data.</text>
</comment>
<feature type="binding site" evidence="6">
    <location>
        <position position="103"/>
    </location>
    <ligand>
        <name>a divalent metal cation</name>
        <dbReference type="ChEBI" id="CHEBI:60240"/>
        <label>2</label>
        <note>catalytic</note>
    </ligand>
</feature>
<evidence type="ECO:0000313" key="10">
    <source>
        <dbReference type="EMBL" id="KTR25675.1"/>
    </source>
</evidence>
<evidence type="ECO:0000313" key="13">
    <source>
        <dbReference type="Proteomes" id="UP000072605"/>
    </source>
</evidence>
<dbReference type="Pfam" id="PF00557">
    <property type="entry name" value="Peptidase_M24"/>
    <property type="match status" value="1"/>
</dbReference>
<feature type="binding site" evidence="6">
    <location>
        <position position="75"/>
    </location>
    <ligand>
        <name>substrate</name>
    </ligand>
</feature>
<keyword evidence="2 6" id="KW-0031">Aminopeptidase</keyword>
<dbReference type="NCBIfam" id="TIGR00500">
    <property type="entry name" value="met_pdase_I"/>
    <property type="match status" value="1"/>
</dbReference>
<accession>A0A0V8GD68</accession>
<evidence type="ECO:0000256" key="4">
    <source>
        <dbReference type="ARBA" id="ARBA00022723"/>
    </source>
</evidence>
<feature type="domain" description="Peptidase M24" evidence="8">
    <location>
        <begin position="9"/>
        <end position="238"/>
    </location>
</feature>
<comment type="catalytic activity">
    <reaction evidence="6 7">
        <text>Release of N-terminal amino acids, preferentially methionine, from peptides and arylamides.</text>
        <dbReference type="EC" id="3.4.11.18"/>
    </reaction>
</comment>
<dbReference type="PANTHER" id="PTHR43330:SF13">
    <property type="entry name" value="METHIONINE AMINOPEPTIDASE 2"/>
    <property type="match status" value="1"/>
</dbReference>
<dbReference type="RefSeq" id="WP_035398785.1">
    <property type="nucleotide sequence ID" value="NZ_JBELYV010000215.1"/>
</dbReference>
<reference evidence="10 13" key="2">
    <citation type="journal article" date="2016" name="Front. Microbiol.">
        <title>Genomic Resource of Rice Seed Associated Bacteria.</title>
        <authorList>
            <person name="Midha S."/>
            <person name="Bansal K."/>
            <person name="Sharma S."/>
            <person name="Kumar N."/>
            <person name="Patil P.P."/>
            <person name="Chaudhry V."/>
            <person name="Patil P.B."/>
        </authorList>
    </citation>
    <scope>NUCLEOTIDE SEQUENCE [LARGE SCALE GENOMIC DNA]</scope>
    <source>
        <strain evidence="10 13">RSA11</strain>
    </source>
</reference>
<evidence type="ECO:0000256" key="1">
    <source>
        <dbReference type="ARBA" id="ARBA00002521"/>
    </source>
</evidence>
<dbReference type="EMBL" id="LNQL01000005">
    <property type="protein sequence ID" value="KSU48195.1"/>
    <property type="molecule type" value="Genomic_DNA"/>
</dbReference>
<dbReference type="Proteomes" id="UP000072605">
    <property type="component" value="Unassembled WGS sequence"/>
</dbReference>
<evidence type="ECO:0000256" key="2">
    <source>
        <dbReference type="ARBA" id="ARBA00022438"/>
    </source>
</evidence>
<dbReference type="EMBL" id="JBAWKY010000005">
    <property type="protein sequence ID" value="MEI4463548.1"/>
    <property type="molecule type" value="Genomic_DNA"/>
</dbReference>
<dbReference type="GO" id="GO:0006508">
    <property type="term" value="P:proteolysis"/>
    <property type="evidence" value="ECO:0007669"/>
    <property type="project" value="UniProtKB-KW"/>
</dbReference>
<gene>
    <name evidence="6 11" type="primary">map</name>
    <name evidence="9" type="ORF">AS033_13755</name>
    <name evidence="10" type="ORF">RSA11_14010</name>
    <name evidence="11" type="ORF">SZL87_14065</name>
</gene>
<evidence type="ECO:0000256" key="6">
    <source>
        <dbReference type="HAMAP-Rule" id="MF_01974"/>
    </source>
</evidence>
<reference evidence="11 14" key="3">
    <citation type="submission" date="2023-12" db="EMBL/GenBank/DDBJ databases">
        <authorList>
            <person name="Easwaran N."/>
            <person name="Lazarus H.P.S."/>
        </authorList>
    </citation>
    <scope>NUCLEOTIDE SEQUENCE [LARGE SCALE GENOMIC DNA]</scope>
    <source>
        <strain evidence="11 14">VIT-2023</strain>
    </source>
</reference>
<dbReference type="InterPro" id="IPR001714">
    <property type="entry name" value="Pept_M24_MAP"/>
</dbReference>
<feature type="binding site" evidence="6">
    <location>
        <position position="92"/>
    </location>
    <ligand>
        <name>a divalent metal cation</name>
        <dbReference type="ChEBI" id="CHEBI:60240"/>
        <label>1</label>
    </ligand>
</feature>
<keyword evidence="5 6" id="KW-0378">Hydrolase</keyword>
<dbReference type="GO" id="GO:0046872">
    <property type="term" value="F:metal ion binding"/>
    <property type="evidence" value="ECO:0007669"/>
    <property type="project" value="UniProtKB-UniRule"/>
</dbReference>
<dbReference type="InterPro" id="IPR002467">
    <property type="entry name" value="Pept_M24A_MAP1"/>
</dbReference>
<dbReference type="OrthoDB" id="9802055at2"/>
<feature type="binding site" evidence="6">
    <location>
        <position position="103"/>
    </location>
    <ligand>
        <name>a divalent metal cation</name>
        <dbReference type="ChEBI" id="CHEBI:60240"/>
        <label>1</label>
    </ligand>
</feature>
<dbReference type="AlphaFoldDB" id="A0A0V8GD68"/>
<evidence type="ECO:0000259" key="8">
    <source>
        <dbReference type="Pfam" id="PF00557"/>
    </source>
</evidence>
<dbReference type="InterPro" id="IPR000994">
    <property type="entry name" value="Pept_M24"/>
</dbReference>
<dbReference type="GO" id="GO:0004239">
    <property type="term" value="F:initiator methionyl aminopeptidase activity"/>
    <property type="evidence" value="ECO:0007669"/>
    <property type="project" value="UniProtKB-UniRule"/>
</dbReference>
<dbReference type="EC" id="3.4.11.18" evidence="6 7"/>
<organism evidence="9 12">
    <name type="scientific">Exiguobacterium indicum</name>
    <dbReference type="NCBI Taxonomy" id="296995"/>
    <lineage>
        <taxon>Bacteria</taxon>
        <taxon>Bacillati</taxon>
        <taxon>Bacillota</taxon>
        <taxon>Bacilli</taxon>
        <taxon>Bacillales</taxon>
        <taxon>Bacillales Family XII. Incertae Sedis</taxon>
        <taxon>Exiguobacterium</taxon>
    </lineage>
</organism>
<evidence type="ECO:0000313" key="12">
    <source>
        <dbReference type="Proteomes" id="UP000053797"/>
    </source>
</evidence>
<evidence type="ECO:0000256" key="3">
    <source>
        <dbReference type="ARBA" id="ARBA00022670"/>
    </source>
</evidence>
<keyword evidence="3 6" id="KW-0645">Protease</keyword>
<proteinExistence type="inferred from homology"/>
<feature type="binding site" evidence="6">
    <location>
        <position position="233"/>
    </location>
    <ligand>
        <name>a divalent metal cation</name>
        <dbReference type="ChEBI" id="CHEBI:60240"/>
        <label>2</label>
        <note>catalytic</note>
    </ligand>
</feature>
<evidence type="ECO:0000313" key="11">
    <source>
        <dbReference type="EMBL" id="MEI4463548.1"/>
    </source>
</evidence>
<keyword evidence="4 6" id="KW-0479">Metal-binding</keyword>
<feature type="binding site" evidence="6">
    <location>
        <position position="167"/>
    </location>
    <ligand>
        <name>a divalent metal cation</name>
        <dbReference type="ChEBI" id="CHEBI:60240"/>
        <label>2</label>
        <note>catalytic</note>
    </ligand>
</feature>
<name>A0A0V8GD68_9BACL</name>
<dbReference type="SUPFAM" id="SSF55920">
    <property type="entry name" value="Creatinase/aminopeptidase"/>
    <property type="match status" value="1"/>
</dbReference>
<dbReference type="EMBL" id="LDQV01000033">
    <property type="protein sequence ID" value="KTR25675.1"/>
    <property type="molecule type" value="Genomic_DNA"/>
</dbReference>
<feature type="binding site" evidence="6">
    <location>
        <position position="233"/>
    </location>
    <ligand>
        <name>a divalent metal cation</name>
        <dbReference type="ChEBI" id="CHEBI:60240"/>
        <label>1</label>
    </ligand>
</feature>
<dbReference type="PANTHER" id="PTHR43330">
    <property type="entry name" value="METHIONINE AMINOPEPTIDASE"/>
    <property type="match status" value="1"/>
</dbReference>
<evidence type="ECO:0000256" key="7">
    <source>
        <dbReference type="RuleBase" id="RU003653"/>
    </source>
</evidence>
<dbReference type="InterPro" id="IPR036005">
    <property type="entry name" value="Creatinase/aminopeptidase-like"/>
</dbReference>
<dbReference type="GO" id="GO:0070006">
    <property type="term" value="F:metalloaminopeptidase activity"/>
    <property type="evidence" value="ECO:0007669"/>
    <property type="project" value="UniProtKB-UniRule"/>
</dbReference>
<comment type="cofactor">
    <cofactor evidence="6">
        <name>Co(2+)</name>
        <dbReference type="ChEBI" id="CHEBI:48828"/>
    </cofactor>
    <cofactor evidence="6">
        <name>Zn(2+)</name>
        <dbReference type="ChEBI" id="CHEBI:29105"/>
    </cofactor>
    <cofactor evidence="6">
        <name>Mn(2+)</name>
        <dbReference type="ChEBI" id="CHEBI:29035"/>
    </cofactor>
    <cofactor evidence="6">
        <name>Fe(2+)</name>
        <dbReference type="ChEBI" id="CHEBI:29033"/>
    </cofactor>
    <text evidence="6">Binds 2 divalent metal cations per subunit. Has a high-affinity and a low affinity metal-binding site. The true nature of the physiological cofactor is under debate. The enzyme is active with cobalt, zinc, manganese or divalent iron ions. Most likely, methionine aminopeptidases function as mononuclear Fe(2+)-metalloproteases under physiological conditions, and the catalytically relevant metal-binding site has been assigned to the histidine-containing high-affinity site.</text>
</comment>
<dbReference type="PRINTS" id="PR00599">
    <property type="entry name" value="MAPEPTIDASE"/>
</dbReference>
<dbReference type="Gene3D" id="3.90.230.10">
    <property type="entry name" value="Creatinase/methionine aminopeptidase superfamily"/>
    <property type="match status" value="1"/>
</dbReference>